<dbReference type="InterPro" id="IPR005631">
    <property type="entry name" value="SDH"/>
</dbReference>
<feature type="compositionally biased region" description="Basic and acidic residues" evidence="5">
    <location>
        <begin position="35"/>
        <end position="65"/>
    </location>
</feature>
<dbReference type="Pfam" id="PF03937">
    <property type="entry name" value="Sdh5"/>
    <property type="match status" value="1"/>
</dbReference>
<feature type="region of interest" description="Disordered" evidence="5">
    <location>
        <begin position="288"/>
        <end position="323"/>
    </location>
</feature>
<evidence type="ECO:0000256" key="4">
    <source>
        <dbReference type="HAMAP-Rule" id="MF_03057"/>
    </source>
</evidence>
<dbReference type="RefSeq" id="XP_033390761.1">
    <property type="nucleotide sequence ID" value="XM_033532702.1"/>
</dbReference>
<dbReference type="Gene3D" id="1.10.150.250">
    <property type="entry name" value="Flavinator of succinate dehydrogenase"/>
    <property type="match status" value="1"/>
</dbReference>
<evidence type="ECO:0000313" key="6">
    <source>
        <dbReference type="EMBL" id="KAF2022422.1"/>
    </source>
</evidence>
<dbReference type="InterPro" id="IPR036714">
    <property type="entry name" value="SDH_sf"/>
</dbReference>
<dbReference type="AlphaFoldDB" id="A0A6A5YA23"/>
<keyword evidence="7" id="KW-1185">Reference proteome</keyword>
<dbReference type="Proteomes" id="UP000799778">
    <property type="component" value="Unassembled WGS sequence"/>
</dbReference>
<dbReference type="HAMAP" id="MF_03057">
    <property type="entry name" value="SDHAF2"/>
    <property type="match status" value="1"/>
</dbReference>
<dbReference type="GO" id="GO:0006121">
    <property type="term" value="P:mitochondrial electron transport, succinate to ubiquinone"/>
    <property type="evidence" value="ECO:0007669"/>
    <property type="project" value="UniProtKB-UniRule"/>
</dbReference>
<dbReference type="InterPro" id="IPR028882">
    <property type="entry name" value="SDHAF2"/>
</dbReference>
<gene>
    <name evidence="6" type="ORF">BU24DRAFT_471629</name>
</gene>
<name>A0A6A5YA23_9PLEO</name>
<comment type="subcellular location">
    <subcellularLocation>
        <location evidence="1 4">Mitochondrion matrix</location>
    </subcellularLocation>
</comment>
<keyword evidence="2 4" id="KW-0496">Mitochondrion</keyword>
<evidence type="ECO:0000313" key="7">
    <source>
        <dbReference type="Proteomes" id="UP000799778"/>
    </source>
</evidence>
<comment type="function">
    <text evidence="4">Plays an essential role in the assembly of succinate dehydrogenase (SDH), an enzyme complex (also referred to as respiratory complex II) that is a component of both the tricarboxylic acid (TCA) cycle and the mitochondrial electron transport chain, and which couples the oxidation of succinate to fumarate with the reduction of ubiquinone (coenzyme Q) to ubiquinol. Required for flavinylation (covalent attachment of FAD) of the flavoprotein subunit of the SDH catalytic dimer.</text>
</comment>
<evidence type="ECO:0000256" key="3">
    <source>
        <dbReference type="ARBA" id="ARBA00023186"/>
    </source>
</evidence>
<evidence type="ECO:0000256" key="1">
    <source>
        <dbReference type="ARBA" id="ARBA00004305"/>
    </source>
</evidence>
<proteinExistence type="inferred from homology"/>
<dbReference type="FunFam" id="1.10.150.250:FF:000002">
    <property type="entry name" value="Succinate dehydrogenase assembly factor 2, mitochondrial"/>
    <property type="match status" value="1"/>
</dbReference>
<feature type="region of interest" description="Disordered" evidence="5">
    <location>
        <begin position="35"/>
        <end position="72"/>
    </location>
</feature>
<dbReference type="GeneID" id="54290099"/>
<dbReference type="OrthoDB" id="284292at2759"/>
<protein>
    <recommendedName>
        <fullName evidence="4">Succinate dehydrogenase assembly factor 2, mitochondrial</fullName>
        <shortName evidence="4">SDH assembly factor 2</shortName>
        <shortName evidence="4">SDHAF2</shortName>
    </recommendedName>
</protein>
<accession>A0A6A5YA23</accession>
<reference evidence="6" key="1">
    <citation type="journal article" date="2020" name="Stud. Mycol.">
        <title>101 Dothideomycetes genomes: a test case for predicting lifestyles and emergence of pathogens.</title>
        <authorList>
            <person name="Haridas S."/>
            <person name="Albert R."/>
            <person name="Binder M."/>
            <person name="Bloem J."/>
            <person name="Labutti K."/>
            <person name="Salamov A."/>
            <person name="Andreopoulos B."/>
            <person name="Baker S."/>
            <person name="Barry K."/>
            <person name="Bills G."/>
            <person name="Bluhm B."/>
            <person name="Cannon C."/>
            <person name="Castanera R."/>
            <person name="Culley D."/>
            <person name="Daum C."/>
            <person name="Ezra D."/>
            <person name="Gonzalez J."/>
            <person name="Henrissat B."/>
            <person name="Kuo A."/>
            <person name="Liang C."/>
            <person name="Lipzen A."/>
            <person name="Lutzoni F."/>
            <person name="Magnuson J."/>
            <person name="Mondo S."/>
            <person name="Nolan M."/>
            <person name="Ohm R."/>
            <person name="Pangilinan J."/>
            <person name="Park H.-J."/>
            <person name="Ramirez L."/>
            <person name="Alfaro M."/>
            <person name="Sun H."/>
            <person name="Tritt A."/>
            <person name="Yoshinaga Y."/>
            <person name="Zwiers L.-H."/>
            <person name="Turgeon B."/>
            <person name="Goodwin S."/>
            <person name="Spatafora J."/>
            <person name="Crous P."/>
            <person name="Grigoriev I."/>
        </authorList>
    </citation>
    <scope>NUCLEOTIDE SEQUENCE</scope>
    <source>
        <strain evidence="6">CBS 175.79</strain>
    </source>
</reference>
<comment type="similarity">
    <text evidence="4">Belongs to the SDHAF2 family.</text>
</comment>
<comment type="subunit">
    <text evidence="4">Interacts with the flavoprotein subunit within the SDH catalytic dimer.</text>
</comment>
<dbReference type="GO" id="GO:0034553">
    <property type="term" value="P:mitochondrial respiratory chain complex II assembly"/>
    <property type="evidence" value="ECO:0007669"/>
    <property type="project" value="TreeGrafter"/>
</dbReference>
<feature type="region of interest" description="Disordered" evidence="5">
    <location>
        <begin position="100"/>
        <end position="125"/>
    </location>
</feature>
<evidence type="ECO:0000256" key="5">
    <source>
        <dbReference type="SAM" id="MobiDB-lite"/>
    </source>
</evidence>
<feature type="compositionally biased region" description="Low complexity" evidence="5">
    <location>
        <begin position="221"/>
        <end position="240"/>
    </location>
</feature>
<dbReference type="EMBL" id="ML978066">
    <property type="protein sequence ID" value="KAF2022422.1"/>
    <property type="molecule type" value="Genomic_DNA"/>
</dbReference>
<feature type="region of interest" description="Disordered" evidence="5">
    <location>
        <begin position="207"/>
        <end position="273"/>
    </location>
</feature>
<evidence type="ECO:0000256" key="2">
    <source>
        <dbReference type="ARBA" id="ARBA00023128"/>
    </source>
</evidence>
<keyword evidence="3 4" id="KW-0143">Chaperone</keyword>
<dbReference type="SUPFAM" id="SSF109910">
    <property type="entry name" value="YgfY-like"/>
    <property type="match status" value="1"/>
</dbReference>
<organism evidence="6 7">
    <name type="scientific">Aaosphaeria arxii CBS 175.79</name>
    <dbReference type="NCBI Taxonomy" id="1450172"/>
    <lineage>
        <taxon>Eukaryota</taxon>
        <taxon>Fungi</taxon>
        <taxon>Dikarya</taxon>
        <taxon>Ascomycota</taxon>
        <taxon>Pezizomycotina</taxon>
        <taxon>Dothideomycetes</taxon>
        <taxon>Pleosporomycetidae</taxon>
        <taxon>Pleosporales</taxon>
        <taxon>Pleosporales incertae sedis</taxon>
        <taxon>Aaosphaeria</taxon>
    </lineage>
</organism>
<dbReference type="GO" id="GO:0006099">
    <property type="term" value="P:tricarboxylic acid cycle"/>
    <property type="evidence" value="ECO:0007669"/>
    <property type="project" value="TreeGrafter"/>
</dbReference>
<dbReference type="GO" id="GO:0005759">
    <property type="term" value="C:mitochondrial matrix"/>
    <property type="evidence" value="ECO:0007669"/>
    <property type="project" value="UniProtKB-SubCell"/>
</dbReference>
<sequence length="323" mass="35312">MAASRQLLRSSRALLAVSRPGLPIARSFTIHTARRNDNKNDFEKLNKRANDTTETYREKQKEKPLNPHLTNTTSTIHNAMPSVGKDAAPPELLSAVDKNFTPKDSVPENTERMTGGTQGSQAQDVSDLNKELGVGELEGAKFRVEPLRRTGEDANTMHQSRKRGTLESELLMSTFADANLGTMTKGQLEQYDLFLDENDWDIYYWATQSPDDAPTSHETAEGSSPSAAGGAQATPAAAGQDSDSKLKDQWTRAPAKGEWAQTVGTFKPAYRPVPSRWKDSEILEMLRNHVKSRSAGGANESDSASQTGTGGLGMMPDIRSFDK</sequence>
<dbReference type="PANTHER" id="PTHR12469:SF2">
    <property type="entry name" value="SUCCINATE DEHYDROGENASE ASSEMBLY FACTOR 2, MITOCHONDRIAL"/>
    <property type="match status" value="1"/>
</dbReference>
<dbReference type="PANTHER" id="PTHR12469">
    <property type="entry name" value="PROTEIN EMI5 HOMOLOG, MITOCHONDRIAL"/>
    <property type="match status" value="1"/>
</dbReference>